<protein>
    <recommendedName>
        <fullName evidence="3">Helicase C-terminal domain-containing protein</fullName>
    </recommendedName>
</protein>
<evidence type="ECO:0000313" key="4">
    <source>
        <dbReference type="EMBL" id="GAA0291731.1"/>
    </source>
</evidence>
<gene>
    <name evidence="4" type="ORF">GCM10009066_02800</name>
</gene>
<dbReference type="GO" id="GO:0005524">
    <property type="term" value="F:ATP binding"/>
    <property type="evidence" value="ECO:0007669"/>
    <property type="project" value="UniProtKB-KW"/>
</dbReference>
<dbReference type="SMART" id="SM00490">
    <property type="entry name" value="HELICc"/>
    <property type="match status" value="1"/>
</dbReference>
<sequence length="1202" mass="135842">MKPINSESDDQLSVGVYTGGTPYEMEQIESSAFFERSGGRPRFRLANCWCGDDASPNAFEYRGTSRGYTLRCEANHEHSFTDRELLLSRKEMVFHNQPDIILTTLESLEGFALKPHYPLIDEIETIVLDEVHLNTQMRGAHASKIIQNINEITEQPLLWLGSSATIDDAERFGKRLFGVSSRDIRTVEPGESDFNDDHDDYEHYYFMLASPDGPGASSMSIQQHLLLGHSLLEQSSGDRGKMLAFIDSISQVNQKYTQLQDADHNRELWRYHLGDNDGVEDWAAVAKAMDHRFLDEHLNFLPVYSDRGFDSSEVGDSDVLLSTSFLEVGIDVGEIKTITQYRTPWDLSSFKQRAGRAARKEGMDAHIAVMLSGLTGDANMFYRADRFLDSDIRTPLKTDNDVVEWIHERFREYYEVANDVSNRDLRLENPNEVFLKEYLGDELGYGEYERLVLSPSVFFEEEFEIDIAPEPLLSEQVIGEASDALTAYLDDQRETFADIESFFNLDDGNVIRGEDAVDTYVHKVQDRVLKLINALSGQVSGYRDELESLGETGYAADVEGLESELAELRESASQIPEGDTRTKVQHFESLLGDLFGLSGELIKLQSKVNQVSEKVIPQVRTDQLSEVQDAVTRLNSLSDDDRIQEYYRTQKRVYYLQQTLDELKDYVGYRTPFLSLYAIRHLLRGAYYLDRYLQADDRTLGEVWYVPPNYYGDAGRFFSVFQPDSQESTDESIDKLVSTYTPYRSEYQSKSNEMYAFLPRTTVTEDGVEFDFSQHVSGQVRDGILVPDSIELSAMTDLSDDAALNIVRYCPKCYQILTDVDRCLRHEERELGKIHSNPQVKTRIGELTVAETTGSTSLADMAAEVTLEGVTLSIRPASAWGTNVTFDQRDPFEVEIDAPEETLGFQIDTRGLVFDVSSFLDAVDSETARTLAERYNEFEDVDYEYVAYHTAAHFFLQLVSDVSAVNTSMLLYGFDRDTQEVYVFERTEGGQGVVDLVYDDLRNDPGTVLEALNRIGYNSQVINERLWAQEAFVQRLASIGDDEDEIKSLVEETLGIPYTSVVNRVTQEVLSSIDKAEQFAADEGVTVEDAYQVKRTIAREQVAGAEEFPADTVSDLGLDLSDVERAKTVFFSPDIDGCVENLHLGECIAATDQSDALSYVLLEALRESLTHTVPSEETSTEMFDRERLPAGEFNGTSVFLTF</sequence>
<keyword evidence="2" id="KW-0067">ATP-binding</keyword>
<dbReference type="Pfam" id="PF00271">
    <property type="entry name" value="Helicase_C"/>
    <property type="match status" value="1"/>
</dbReference>
<keyword evidence="1" id="KW-0547">Nucleotide-binding</keyword>
<dbReference type="SUPFAM" id="SSF52540">
    <property type="entry name" value="P-loop containing nucleoside triphosphate hydrolases"/>
    <property type="match status" value="1"/>
</dbReference>
<feature type="domain" description="Helicase C-terminal" evidence="3">
    <location>
        <begin position="251"/>
        <end position="421"/>
    </location>
</feature>
<comment type="caution">
    <text evidence="4">The sequence shown here is derived from an EMBL/GenBank/DDBJ whole genome shotgun (WGS) entry which is preliminary data.</text>
</comment>
<dbReference type="InterPro" id="IPR052511">
    <property type="entry name" value="ATP-dep_Helicase"/>
</dbReference>
<dbReference type="PROSITE" id="PS51194">
    <property type="entry name" value="HELICASE_CTER"/>
    <property type="match status" value="1"/>
</dbReference>
<organism evidence="4 5">
    <name type="scientific">Halarchaeum salinum</name>
    <dbReference type="NCBI Taxonomy" id="489912"/>
    <lineage>
        <taxon>Archaea</taxon>
        <taxon>Methanobacteriati</taxon>
        <taxon>Methanobacteriota</taxon>
        <taxon>Stenosarchaea group</taxon>
        <taxon>Halobacteria</taxon>
        <taxon>Halobacteriales</taxon>
        <taxon>Halobacteriaceae</taxon>
    </lineage>
</organism>
<proteinExistence type="predicted"/>
<dbReference type="Gene3D" id="3.40.50.300">
    <property type="entry name" value="P-loop containing nucleotide triphosphate hydrolases"/>
    <property type="match status" value="2"/>
</dbReference>
<accession>A0AAV3S4H7</accession>
<dbReference type="EMBL" id="BAAABL010000018">
    <property type="protein sequence ID" value="GAA0291731.1"/>
    <property type="molecule type" value="Genomic_DNA"/>
</dbReference>
<dbReference type="InterPro" id="IPR027417">
    <property type="entry name" value="P-loop_NTPase"/>
</dbReference>
<dbReference type="Pfam" id="PF00270">
    <property type="entry name" value="DEAD"/>
    <property type="match status" value="1"/>
</dbReference>
<reference evidence="4 5" key="1">
    <citation type="journal article" date="2019" name="Int. J. Syst. Evol. Microbiol.">
        <title>The Global Catalogue of Microorganisms (GCM) 10K type strain sequencing project: providing services to taxonomists for standard genome sequencing and annotation.</title>
        <authorList>
            <consortium name="The Broad Institute Genomics Platform"/>
            <consortium name="The Broad Institute Genome Sequencing Center for Infectious Disease"/>
            <person name="Wu L."/>
            <person name="Ma J."/>
        </authorList>
    </citation>
    <scope>NUCLEOTIDE SEQUENCE [LARGE SCALE GENOMIC DNA]</scope>
    <source>
        <strain evidence="4 5">JCM 16330</strain>
    </source>
</reference>
<dbReference type="PANTHER" id="PTHR47962:SF5">
    <property type="entry name" value="ATP-DEPENDENT HELICASE LHR-RELATED"/>
    <property type="match status" value="1"/>
</dbReference>
<dbReference type="GO" id="GO:0016887">
    <property type="term" value="F:ATP hydrolysis activity"/>
    <property type="evidence" value="ECO:0007669"/>
    <property type="project" value="TreeGrafter"/>
</dbReference>
<evidence type="ECO:0000256" key="1">
    <source>
        <dbReference type="ARBA" id="ARBA00022741"/>
    </source>
</evidence>
<dbReference type="PANTHER" id="PTHR47962">
    <property type="entry name" value="ATP-DEPENDENT HELICASE LHR-RELATED-RELATED"/>
    <property type="match status" value="1"/>
</dbReference>
<evidence type="ECO:0000259" key="3">
    <source>
        <dbReference type="PROSITE" id="PS51194"/>
    </source>
</evidence>
<dbReference type="AlphaFoldDB" id="A0AAV3S4H7"/>
<evidence type="ECO:0000313" key="5">
    <source>
        <dbReference type="Proteomes" id="UP001500837"/>
    </source>
</evidence>
<evidence type="ECO:0000256" key="2">
    <source>
        <dbReference type="ARBA" id="ARBA00022840"/>
    </source>
</evidence>
<dbReference type="GO" id="GO:0003677">
    <property type="term" value="F:DNA binding"/>
    <property type="evidence" value="ECO:0007669"/>
    <property type="project" value="TreeGrafter"/>
</dbReference>
<dbReference type="Proteomes" id="UP001500837">
    <property type="component" value="Unassembled WGS sequence"/>
</dbReference>
<keyword evidence="5" id="KW-1185">Reference proteome</keyword>
<dbReference type="InterPro" id="IPR001650">
    <property type="entry name" value="Helicase_C-like"/>
</dbReference>
<name>A0AAV3S4H7_9EURY</name>
<dbReference type="InterPro" id="IPR011545">
    <property type="entry name" value="DEAD/DEAH_box_helicase_dom"/>
</dbReference>